<dbReference type="OrthoDB" id="9776406at2"/>
<accession>A0A1D4Q5M2</accession>
<evidence type="ECO:0000313" key="4">
    <source>
        <dbReference type="Proteomes" id="UP000095768"/>
    </source>
</evidence>
<keyword evidence="2" id="KW-0548">Nucleotidyltransferase</keyword>
<evidence type="ECO:0000313" key="1">
    <source>
        <dbReference type="EMBL" id="SCT23121.1"/>
    </source>
</evidence>
<reference evidence="2 4" key="1">
    <citation type="submission" date="2016-09" db="EMBL/GenBank/DDBJ databases">
        <authorList>
            <consortium name="Pathogen Informatics"/>
        </authorList>
    </citation>
    <scope>NUCLEOTIDE SEQUENCE [LARGE SCALE GENOMIC DNA]</scope>
    <source>
        <strain evidence="2 4">82B</strain>
    </source>
</reference>
<sequence length="281" mass="33231">MRSESEIISTIIEIARNNENIKAVCLNGSRADKTIKKDKYQDFDIVYIVENMGIQVSNLEWINQFGKRTITQYPALEDLYQYTSKEKSPILMLFDDFNRIDLTIISKSNIKQYLQEEKITQVLLDKESLFSSQDIYINKNSDFDIPYQKVFDECVTEFYWISTNVMKGLWREELIYSMTHLNIVREMLFLILSWKINLEAGSSIDLGKHYKYIVKHLNSYEYNYIHSSYPNLNKKEIVNSLYTMIKLFDETALKVSHQSNVNYTSNMYNEVKKYIGYIDTV</sequence>
<dbReference type="Gene3D" id="3.30.460.10">
    <property type="entry name" value="Beta Polymerase, domain 2"/>
    <property type="match status" value="1"/>
</dbReference>
<reference evidence="1 3" key="2">
    <citation type="submission" date="2016-09" db="EMBL/GenBank/DDBJ databases">
        <authorList>
            <consortium name="Pathogen Informatics"/>
            <person name="Sun Q."/>
            <person name="Inoue M."/>
        </authorList>
    </citation>
    <scope>NUCLEOTIDE SEQUENCE [LARGE SCALE GENOMIC DNA]</scope>
    <source>
        <strain evidence="1 3">82C</strain>
    </source>
</reference>
<dbReference type="InterPro" id="IPR043519">
    <property type="entry name" value="NT_sf"/>
</dbReference>
<keyword evidence="3" id="KW-1185">Reference proteome</keyword>
<dbReference type="Proteomes" id="UP000095768">
    <property type="component" value="Unassembled WGS sequence"/>
</dbReference>
<protein>
    <submittedName>
        <fullName evidence="2">Aminoglycoside adenyltransferase</fullName>
        <ecNumber evidence="2">2.7.7.-</ecNumber>
    </submittedName>
</protein>
<organism evidence="2 4">
    <name type="scientific">Staphylococcus caeli</name>
    <dbReference type="NCBI Taxonomy" id="2201815"/>
    <lineage>
        <taxon>Bacteria</taxon>
        <taxon>Bacillati</taxon>
        <taxon>Bacillota</taxon>
        <taxon>Bacilli</taxon>
        <taxon>Bacillales</taxon>
        <taxon>Staphylococcaceae</taxon>
        <taxon>Staphylococcus</taxon>
    </lineage>
</organism>
<dbReference type="EMBL" id="FMPG01000012">
    <property type="protein sequence ID" value="SCT30365.1"/>
    <property type="molecule type" value="Genomic_DNA"/>
</dbReference>
<proteinExistence type="predicted"/>
<dbReference type="AlphaFoldDB" id="A0A1D4Q5M2"/>
<dbReference type="InterPro" id="IPR007530">
    <property type="entry name" value="Aminoglycoside_adenylylTfrase"/>
</dbReference>
<dbReference type="SUPFAM" id="SSF81631">
    <property type="entry name" value="PAP/OAS1 substrate-binding domain"/>
    <property type="match status" value="1"/>
</dbReference>
<keyword evidence="2" id="KW-0808">Transferase</keyword>
<dbReference type="GO" id="GO:0016779">
    <property type="term" value="F:nucleotidyltransferase activity"/>
    <property type="evidence" value="ECO:0007669"/>
    <property type="project" value="UniProtKB-KW"/>
</dbReference>
<dbReference type="RefSeq" id="WP_069996153.1">
    <property type="nucleotide sequence ID" value="NZ_FMPG01000012.1"/>
</dbReference>
<evidence type="ECO:0000313" key="3">
    <source>
        <dbReference type="Proteomes" id="UP000095412"/>
    </source>
</evidence>
<evidence type="ECO:0000313" key="2">
    <source>
        <dbReference type="EMBL" id="SCT30365.1"/>
    </source>
</evidence>
<dbReference type="Pfam" id="PF04439">
    <property type="entry name" value="Adenyl_transf"/>
    <property type="match status" value="1"/>
</dbReference>
<dbReference type="Gene3D" id="1.20.120.330">
    <property type="entry name" value="Nucleotidyltransferases domain 2"/>
    <property type="match status" value="1"/>
</dbReference>
<dbReference type="Proteomes" id="UP000095412">
    <property type="component" value="Unassembled WGS sequence"/>
</dbReference>
<gene>
    <name evidence="2" type="primary">aadK_1</name>
    <name evidence="2" type="ORF">SAMEA2297795_02193</name>
    <name evidence="1" type="ORF">SAMEA2297796_01976</name>
</gene>
<dbReference type="EMBL" id="FMPI01000016">
    <property type="protein sequence ID" value="SCT23121.1"/>
    <property type="molecule type" value="Genomic_DNA"/>
</dbReference>
<dbReference type="SUPFAM" id="SSF81301">
    <property type="entry name" value="Nucleotidyltransferase"/>
    <property type="match status" value="1"/>
</dbReference>
<name>A0A1D4Q5M2_9STAP</name>
<dbReference type="EC" id="2.7.7.-" evidence="2"/>